<proteinExistence type="predicted"/>
<dbReference type="Gene3D" id="2.60.120.260">
    <property type="entry name" value="Galactose-binding domain-like"/>
    <property type="match status" value="1"/>
</dbReference>
<dbReference type="EMBL" id="KI392350">
    <property type="protein sequence ID" value="ERN17403.1"/>
    <property type="molecule type" value="Genomic_DNA"/>
</dbReference>
<reference evidence="3" key="1">
    <citation type="journal article" date="2013" name="Science">
        <title>The Amborella genome and the evolution of flowering plants.</title>
        <authorList>
            <consortium name="Amborella Genome Project"/>
        </authorList>
    </citation>
    <scope>NUCLEOTIDE SEQUENCE [LARGE SCALE GENOMIC DNA]</scope>
</reference>
<dbReference type="InterPro" id="IPR051850">
    <property type="entry name" value="Polysacch_Lyase_4"/>
</dbReference>
<evidence type="ECO:0000259" key="1">
    <source>
        <dbReference type="Pfam" id="PF14683"/>
    </source>
</evidence>
<feature type="domain" description="Rhamnogalacturonan lyase" evidence="1">
    <location>
        <begin position="18"/>
        <end position="122"/>
    </location>
</feature>
<evidence type="ECO:0000313" key="2">
    <source>
        <dbReference type="EMBL" id="ERN17403.1"/>
    </source>
</evidence>
<protein>
    <recommendedName>
        <fullName evidence="1">Rhamnogalacturonan lyase domain-containing protein</fullName>
    </recommendedName>
</protein>
<evidence type="ECO:0000313" key="3">
    <source>
        <dbReference type="Proteomes" id="UP000017836"/>
    </source>
</evidence>
<dbReference type="InterPro" id="IPR008979">
    <property type="entry name" value="Galactose-bd-like_sf"/>
</dbReference>
<dbReference type="PANTHER" id="PTHR32018">
    <property type="entry name" value="RHAMNOGALACTURONATE LYASE FAMILY PROTEIN"/>
    <property type="match status" value="1"/>
</dbReference>
<dbReference type="AlphaFoldDB" id="U5DAH8"/>
<dbReference type="eggNOG" id="ENOG502QQM5">
    <property type="taxonomic scope" value="Eukaryota"/>
</dbReference>
<dbReference type="HOGENOM" id="CLU_1588673_0_0_1"/>
<sequence length="168" mass="19096">MCNYYYIRRAADKRCYPSTWQIRFNLGAVISGVYKLRLSIASATPAYLQVRVNDQNESQPLFGISGVGGDNTIARHGIHGVYRLFSIDVISSLLVEGDNTIFLTLAKGGDEFLGVLYDYVRLESPWTSERPQWCITGIDHIQDDCPSKLFRCTCSSRICDYFFFLHNT</sequence>
<accession>U5DAH8</accession>
<dbReference type="Proteomes" id="UP000017836">
    <property type="component" value="Unassembled WGS sequence"/>
</dbReference>
<keyword evidence="3" id="KW-1185">Reference proteome</keyword>
<dbReference type="PANTHER" id="PTHR32018:SF22">
    <property type="entry name" value="RHAMNOGALACTURONAN ENDOLYASE"/>
    <property type="match status" value="1"/>
</dbReference>
<dbReference type="Gramene" id="ERN17403">
    <property type="protein sequence ID" value="ERN17403"/>
    <property type="gene ID" value="AMTR_s00037p00213030"/>
</dbReference>
<name>U5DAH8_AMBTC</name>
<gene>
    <name evidence="2" type="ORF">AMTR_s00037p00213030</name>
</gene>
<dbReference type="Pfam" id="PF14683">
    <property type="entry name" value="CBM-like"/>
    <property type="match status" value="1"/>
</dbReference>
<organism evidence="2 3">
    <name type="scientific">Amborella trichopoda</name>
    <dbReference type="NCBI Taxonomy" id="13333"/>
    <lineage>
        <taxon>Eukaryota</taxon>
        <taxon>Viridiplantae</taxon>
        <taxon>Streptophyta</taxon>
        <taxon>Embryophyta</taxon>
        <taxon>Tracheophyta</taxon>
        <taxon>Spermatophyta</taxon>
        <taxon>Magnoliopsida</taxon>
        <taxon>Amborellales</taxon>
        <taxon>Amborellaceae</taxon>
        <taxon>Amborella</taxon>
    </lineage>
</organism>
<dbReference type="InterPro" id="IPR029411">
    <property type="entry name" value="RG-lyase_III"/>
</dbReference>
<dbReference type="SUPFAM" id="SSF49785">
    <property type="entry name" value="Galactose-binding domain-like"/>
    <property type="match status" value="1"/>
</dbReference>